<dbReference type="EMBL" id="LCPK01000004">
    <property type="protein sequence ID" value="KKU98301.1"/>
    <property type="molecule type" value="Genomic_DNA"/>
</dbReference>
<reference evidence="1 2" key="1">
    <citation type="journal article" date="2015" name="Nature">
        <title>rRNA introns, odd ribosomes, and small enigmatic genomes across a large radiation of phyla.</title>
        <authorList>
            <person name="Brown C.T."/>
            <person name="Hug L.A."/>
            <person name="Thomas B.C."/>
            <person name="Sharon I."/>
            <person name="Castelle C.J."/>
            <person name="Singh A."/>
            <person name="Wilkins M.J."/>
            <person name="Williams K.H."/>
            <person name="Banfield J.F."/>
        </authorList>
    </citation>
    <scope>NUCLEOTIDE SEQUENCE [LARGE SCALE GENOMIC DNA]</scope>
</reference>
<gene>
    <name evidence="1" type="ORF">UY28_C0004G0039</name>
</gene>
<proteinExistence type="predicted"/>
<comment type="caution">
    <text evidence="1">The sequence shown here is derived from an EMBL/GenBank/DDBJ whole genome shotgun (WGS) entry which is preliminary data.</text>
</comment>
<protein>
    <submittedName>
        <fullName evidence="1">Uncharacterized protein</fullName>
    </submittedName>
</protein>
<dbReference type="Proteomes" id="UP000034694">
    <property type="component" value="Unassembled WGS sequence"/>
</dbReference>
<evidence type="ECO:0000313" key="2">
    <source>
        <dbReference type="Proteomes" id="UP000034694"/>
    </source>
</evidence>
<name>A0A0G1UW69_9BACT</name>
<evidence type="ECO:0000313" key="1">
    <source>
        <dbReference type="EMBL" id="KKU98301.1"/>
    </source>
</evidence>
<sequence>MNNGNGVHSIPSAPIERQRQLRWKEGAPEMVEPVRVTTMAMLNQCWPYVCPRLEWIKRKDKSAGHWSPEHIRFYIQEGLLNPAIRYPVELYVALDKEGVIYGFLAGAVKIDPYIQIPLTYHIWALWLNRAMIERMMPWFDGMVRERGLTGATFESGRIGWMGAIRKLMESGFYCHQYVYRKEIRP</sequence>
<organism evidence="1 2">
    <name type="scientific">Candidatus Amesbacteria bacterium GW2011_GWB1_48_13</name>
    <dbReference type="NCBI Taxonomy" id="1618362"/>
    <lineage>
        <taxon>Bacteria</taxon>
        <taxon>Candidatus Amesiibacteriota</taxon>
    </lineage>
</organism>
<dbReference type="AlphaFoldDB" id="A0A0G1UW69"/>
<accession>A0A0G1UW69</accession>